<dbReference type="Proteomes" id="UP000651452">
    <property type="component" value="Unassembled WGS sequence"/>
</dbReference>
<comment type="caution">
    <text evidence="1">The sequence shown here is derived from an EMBL/GenBank/DDBJ whole genome shotgun (WGS) entry which is preliminary data.</text>
</comment>
<keyword evidence="2" id="KW-1185">Reference proteome</keyword>
<name>A0A8H7J9Y9_9PLEO</name>
<sequence>MSKPKVLIVGCGAVGLSQGYHLSAGADITYLVRPGRSSAFAPPKRLYSYKDNELYTFSSYRLIESVSEVKGETFAFVLDTLDGHTAHSEGGVATIESVGKLVNEEQNSECFVVYDAIGLDIEEHYTRIMCITPSRIFFAASLLAHQPTSQISMPDTASKNLINKADLLYSHNPPNVGLIVFNTQPVLTKKLEAIYNVNGKLGIQRIPAFVSSWAPLLGMLHLVTWNVDGFGPFERLRKNDELWALMLRAQSEILNLPRFGWTGWLLSFVIGSWATEKLNLPLVEGAKPLNYAEFNAFHHGGKVAKQDLTTLEDIVTDGERAGRKMEALREVVRRATHLHS</sequence>
<evidence type="ECO:0000313" key="2">
    <source>
        <dbReference type="Proteomes" id="UP000651452"/>
    </source>
</evidence>
<reference evidence="1" key="1">
    <citation type="submission" date="2018-12" db="EMBL/GenBank/DDBJ databases">
        <authorList>
            <person name="Syme R.A."/>
            <person name="Farfan-Caceres L."/>
            <person name="Lichtenzveig J."/>
        </authorList>
    </citation>
    <scope>NUCLEOTIDE SEQUENCE</scope>
    <source>
        <strain evidence="1">Al4</strain>
    </source>
</reference>
<organism evidence="1 2">
    <name type="scientific">Ascochyta lentis</name>
    <dbReference type="NCBI Taxonomy" id="205686"/>
    <lineage>
        <taxon>Eukaryota</taxon>
        <taxon>Fungi</taxon>
        <taxon>Dikarya</taxon>
        <taxon>Ascomycota</taxon>
        <taxon>Pezizomycotina</taxon>
        <taxon>Dothideomycetes</taxon>
        <taxon>Pleosporomycetidae</taxon>
        <taxon>Pleosporales</taxon>
        <taxon>Pleosporineae</taxon>
        <taxon>Didymellaceae</taxon>
        <taxon>Ascochyta</taxon>
    </lineage>
</organism>
<dbReference type="EMBL" id="RZGK01000004">
    <property type="protein sequence ID" value="KAF9699674.1"/>
    <property type="molecule type" value="Genomic_DNA"/>
</dbReference>
<reference evidence="1" key="2">
    <citation type="submission" date="2020-09" db="EMBL/GenBank/DDBJ databases">
        <title>Reference genome assembly for Australian Ascochyta lentis isolate Al4.</title>
        <authorList>
            <person name="Lee R.C."/>
            <person name="Farfan-Caceres L.M."/>
            <person name="Debler J.W."/>
            <person name="Williams A.H."/>
            <person name="Henares B.M."/>
        </authorList>
    </citation>
    <scope>NUCLEOTIDE SEQUENCE</scope>
    <source>
        <strain evidence="1">Al4</strain>
    </source>
</reference>
<dbReference type="OrthoDB" id="3753531at2759"/>
<protein>
    <submittedName>
        <fullName evidence="1">Uncharacterized protein</fullName>
    </submittedName>
</protein>
<proteinExistence type="predicted"/>
<evidence type="ECO:0000313" key="1">
    <source>
        <dbReference type="EMBL" id="KAF9699674.1"/>
    </source>
</evidence>
<accession>A0A8H7J9Y9</accession>
<gene>
    <name evidence="1" type="ORF">EKO04_002096</name>
</gene>
<dbReference type="AlphaFoldDB" id="A0A8H7J9Y9"/>